<evidence type="ECO:0000313" key="6">
    <source>
        <dbReference type="EMBL" id="MER2490681.1"/>
    </source>
</evidence>
<keyword evidence="2" id="KW-0863">Zinc-finger</keyword>
<dbReference type="PANTHER" id="PTHR38777">
    <property type="entry name" value="FELS-2 PROPHAGE PROTEIN"/>
    <property type="match status" value="1"/>
</dbReference>
<gene>
    <name evidence="6" type="ORF">ABS311_02120</name>
</gene>
<dbReference type="PANTHER" id="PTHR38777:SF1">
    <property type="entry name" value="DNAK SUPPRESSOR PROTEIN"/>
    <property type="match status" value="1"/>
</dbReference>
<dbReference type="EMBL" id="JBELOE010000064">
    <property type="protein sequence ID" value="MER2490681.1"/>
    <property type="molecule type" value="Genomic_DNA"/>
</dbReference>
<dbReference type="PROSITE" id="PS51128">
    <property type="entry name" value="ZF_DKSA_2"/>
    <property type="match status" value="1"/>
</dbReference>
<dbReference type="RefSeq" id="WP_350400427.1">
    <property type="nucleotide sequence ID" value="NZ_JBELOE010000064.1"/>
</dbReference>
<keyword evidence="1" id="KW-0479">Metal-binding</keyword>
<evidence type="ECO:0000256" key="1">
    <source>
        <dbReference type="ARBA" id="ARBA00022723"/>
    </source>
</evidence>
<organism evidence="6 7">
    <name type="scientific">Catenovulum sediminis</name>
    <dbReference type="NCBI Taxonomy" id="1740262"/>
    <lineage>
        <taxon>Bacteria</taxon>
        <taxon>Pseudomonadati</taxon>
        <taxon>Pseudomonadota</taxon>
        <taxon>Gammaproteobacteria</taxon>
        <taxon>Alteromonadales</taxon>
        <taxon>Alteromonadaceae</taxon>
        <taxon>Catenovulum</taxon>
    </lineage>
</organism>
<sequence length="74" mass="8526">MDNADRAQALIDMRLNQALQANKAKFTGADADEIFCRKCGLEIPQQRRDAIHSCKHCIDCQQIIERRQRQQLGK</sequence>
<proteinExistence type="predicted"/>
<feature type="zinc finger region" description="dksA C4-type" evidence="4">
    <location>
        <begin position="36"/>
        <end position="60"/>
    </location>
</feature>
<dbReference type="InterPro" id="IPR000962">
    <property type="entry name" value="Znf_DskA_TraR"/>
</dbReference>
<comment type="caution">
    <text evidence="6">The sequence shown here is derived from an EMBL/GenBank/DDBJ whole genome shotgun (WGS) entry which is preliminary data.</text>
</comment>
<evidence type="ECO:0000256" key="2">
    <source>
        <dbReference type="ARBA" id="ARBA00022771"/>
    </source>
</evidence>
<evidence type="ECO:0000259" key="5">
    <source>
        <dbReference type="Pfam" id="PF01258"/>
    </source>
</evidence>
<keyword evidence="3" id="KW-0862">Zinc</keyword>
<keyword evidence="7" id="KW-1185">Reference proteome</keyword>
<protein>
    <submittedName>
        <fullName evidence="6">TraR/DksA C4-type zinc finger protein</fullName>
    </submittedName>
</protein>
<feature type="domain" description="Zinc finger DksA/TraR C4-type" evidence="5">
    <location>
        <begin position="36"/>
        <end position="66"/>
    </location>
</feature>
<evidence type="ECO:0000256" key="3">
    <source>
        <dbReference type="ARBA" id="ARBA00022833"/>
    </source>
</evidence>
<evidence type="ECO:0000313" key="7">
    <source>
        <dbReference type="Proteomes" id="UP001467690"/>
    </source>
</evidence>
<name>A0ABV1RCN2_9ALTE</name>
<dbReference type="SUPFAM" id="SSF57716">
    <property type="entry name" value="Glucocorticoid receptor-like (DNA-binding domain)"/>
    <property type="match status" value="1"/>
</dbReference>
<reference evidence="6 7" key="1">
    <citation type="submission" date="2024-06" db="EMBL/GenBank/DDBJ databases">
        <authorList>
            <person name="Chen R.Y."/>
        </authorList>
    </citation>
    <scope>NUCLEOTIDE SEQUENCE [LARGE SCALE GENOMIC DNA]</scope>
    <source>
        <strain evidence="6 7">D2</strain>
    </source>
</reference>
<dbReference type="Pfam" id="PF01258">
    <property type="entry name" value="zf-dskA_traR"/>
    <property type="match status" value="1"/>
</dbReference>
<dbReference type="Gene3D" id="1.20.120.910">
    <property type="entry name" value="DksA, coiled-coil domain"/>
    <property type="match status" value="1"/>
</dbReference>
<evidence type="ECO:0000256" key="4">
    <source>
        <dbReference type="PROSITE-ProRule" id="PRU00510"/>
    </source>
</evidence>
<dbReference type="Proteomes" id="UP001467690">
    <property type="component" value="Unassembled WGS sequence"/>
</dbReference>
<accession>A0ABV1RCN2</accession>